<dbReference type="Proteomes" id="UP000764837">
    <property type="component" value="Unassembled WGS sequence"/>
</dbReference>
<protein>
    <submittedName>
        <fullName evidence="1">Uncharacterized protein</fullName>
    </submittedName>
</protein>
<organism evidence="1 2">
    <name type="scientific">Micromonospora luteifusca</name>
    <dbReference type="NCBI Taxonomy" id="709860"/>
    <lineage>
        <taxon>Bacteria</taxon>
        <taxon>Bacillati</taxon>
        <taxon>Actinomycetota</taxon>
        <taxon>Actinomycetes</taxon>
        <taxon>Micromonosporales</taxon>
        <taxon>Micromonosporaceae</taxon>
        <taxon>Micromonospora</taxon>
    </lineage>
</organism>
<sequence length="33" mass="3594">MSMLDVLLGSSPGRSWTEGRLDGMKARHIAAYS</sequence>
<accession>A0ABS2LMU9</accession>
<reference evidence="1 2" key="1">
    <citation type="submission" date="2021-01" db="EMBL/GenBank/DDBJ databases">
        <title>Sequencing the genomes of 1000 actinobacteria strains.</title>
        <authorList>
            <person name="Klenk H.-P."/>
        </authorList>
    </citation>
    <scope>NUCLEOTIDE SEQUENCE [LARGE SCALE GENOMIC DNA]</scope>
    <source>
        <strain evidence="1 2">DSM 100204</strain>
    </source>
</reference>
<proteinExistence type="predicted"/>
<name>A0ABS2LMU9_9ACTN</name>
<gene>
    <name evidence="1" type="ORF">JOD64_000745</name>
</gene>
<keyword evidence="2" id="KW-1185">Reference proteome</keyword>
<dbReference type="EMBL" id="JAFBBP010000001">
    <property type="protein sequence ID" value="MBM7489523.1"/>
    <property type="molecule type" value="Genomic_DNA"/>
</dbReference>
<evidence type="ECO:0000313" key="2">
    <source>
        <dbReference type="Proteomes" id="UP000764837"/>
    </source>
</evidence>
<evidence type="ECO:0000313" key="1">
    <source>
        <dbReference type="EMBL" id="MBM7489523.1"/>
    </source>
</evidence>
<comment type="caution">
    <text evidence="1">The sequence shown here is derived from an EMBL/GenBank/DDBJ whole genome shotgun (WGS) entry which is preliminary data.</text>
</comment>